<comment type="caution">
    <text evidence="1">The sequence shown here is derived from an EMBL/GenBank/DDBJ whole genome shotgun (WGS) entry which is preliminary data.</text>
</comment>
<gene>
    <name evidence="1" type="ORF">QNJ86_07650</name>
</gene>
<proteinExistence type="predicted"/>
<name>A0ABT7DN70_9ACTN</name>
<protein>
    <submittedName>
        <fullName evidence="1">Uncharacterized protein</fullName>
    </submittedName>
</protein>
<dbReference type="EMBL" id="JASJEU010000013">
    <property type="protein sequence ID" value="MDJ1650672.1"/>
    <property type="molecule type" value="Genomic_DNA"/>
</dbReference>
<evidence type="ECO:0000313" key="1">
    <source>
        <dbReference type="EMBL" id="MDJ1650672.1"/>
    </source>
</evidence>
<sequence>MLTQDYLMRILLQFAEIVRRSWTKARKEHDPKAAADMLEDAVGEATDIDGGVLLSLSPESIASVMQVSGVDPQISGYIARSLLLASAYLNEAGEHALAAVRADQARAIADAYGLDLPTTAEEMESLLADDADVEVEEAEPILALLGFEEGPAAAPSPLVAEAPEDSRA</sequence>
<evidence type="ECO:0000313" key="2">
    <source>
        <dbReference type="Proteomes" id="UP001232750"/>
    </source>
</evidence>
<keyword evidence="2" id="KW-1185">Reference proteome</keyword>
<organism evidence="1 2">
    <name type="scientific">Gordonibacter faecis</name>
    <dbReference type="NCBI Taxonomy" id="3047475"/>
    <lineage>
        <taxon>Bacteria</taxon>
        <taxon>Bacillati</taxon>
        <taxon>Actinomycetota</taxon>
        <taxon>Coriobacteriia</taxon>
        <taxon>Eggerthellales</taxon>
        <taxon>Eggerthellaceae</taxon>
        <taxon>Gordonibacter</taxon>
    </lineage>
</organism>
<dbReference type="Proteomes" id="UP001232750">
    <property type="component" value="Unassembled WGS sequence"/>
</dbReference>
<reference evidence="1 2" key="1">
    <citation type="submission" date="2023-05" db="EMBL/GenBank/DDBJ databases">
        <title>Gordonibacter KGMB12511T sp. nov., isolated from faeces of healthy Korean.</title>
        <authorList>
            <person name="Kim H.S."/>
            <person name="Kim J.-S."/>
            <person name="Suh M.K."/>
            <person name="Eom M.K."/>
            <person name="Do H.E."/>
            <person name="Lee J.-S."/>
        </authorList>
    </citation>
    <scope>NUCLEOTIDE SEQUENCE [LARGE SCALE GENOMIC DNA]</scope>
    <source>
        <strain evidence="1 2">KGMB12511</strain>
    </source>
</reference>
<dbReference type="RefSeq" id="WP_283832013.1">
    <property type="nucleotide sequence ID" value="NZ_JASJEU010000013.1"/>
</dbReference>
<accession>A0ABT7DN70</accession>